<proteinExistence type="predicted"/>
<dbReference type="Proteomes" id="UP001500782">
    <property type="component" value="Unassembled WGS sequence"/>
</dbReference>
<organism evidence="1 2">
    <name type="scientific">Bacillus carboniphilus</name>
    <dbReference type="NCBI Taxonomy" id="86663"/>
    <lineage>
        <taxon>Bacteria</taxon>
        <taxon>Bacillati</taxon>
        <taxon>Bacillota</taxon>
        <taxon>Bacilli</taxon>
        <taxon>Bacillales</taxon>
        <taxon>Bacillaceae</taxon>
        <taxon>Bacillus</taxon>
    </lineage>
</organism>
<sequence length="64" mass="7552">MDKQQAQHLLDELKKGILEVISVEKEDFMTFREVLTKREDFKHFRGTALRGGGCMYQYTDEPRS</sequence>
<reference evidence="1 2" key="1">
    <citation type="journal article" date="2019" name="Int. J. Syst. Evol. Microbiol.">
        <title>The Global Catalogue of Microorganisms (GCM) 10K type strain sequencing project: providing services to taxonomists for standard genome sequencing and annotation.</title>
        <authorList>
            <consortium name="The Broad Institute Genomics Platform"/>
            <consortium name="The Broad Institute Genome Sequencing Center for Infectious Disease"/>
            <person name="Wu L."/>
            <person name="Ma J."/>
        </authorList>
    </citation>
    <scope>NUCLEOTIDE SEQUENCE [LARGE SCALE GENOMIC DNA]</scope>
    <source>
        <strain evidence="1 2">JCM 9731</strain>
    </source>
</reference>
<dbReference type="EMBL" id="BAAADJ010000014">
    <property type="protein sequence ID" value="GAA0324561.1"/>
    <property type="molecule type" value="Genomic_DNA"/>
</dbReference>
<comment type="caution">
    <text evidence="1">The sequence shown here is derived from an EMBL/GenBank/DDBJ whole genome shotgun (WGS) entry which is preliminary data.</text>
</comment>
<evidence type="ECO:0008006" key="3">
    <source>
        <dbReference type="Google" id="ProtNLM"/>
    </source>
</evidence>
<gene>
    <name evidence="1" type="ORF">GCM10008967_13900</name>
</gene>
<accession>A0ABN0W426</accession>
<keyword evidence="2" id="KW-1185">Reference proteome</keyword>
<protein>
    <recommendedName>
        <fullName evidence="3">Abortive phage infection protein</fullName>
    </recommendedName>
</protein>
<evidence type="ECO:0000313" key="1">
    <source>
        <dbReference type="EMBL" id="GAA0324561.1"/>
    </source>
</evidence>
<evidence type="ECO:0000313" key="2">
    <source>
        <dbReference type="Proteomes" id="UP001500782"/>
    </source>
</evidence>
<dbReference type="RefSeq" id="WP_343797613.1">
    <property type="nucleotide sequence ID" value="NZ_BAAADJ010000014.1"/>
</dbReference>
<name>A0ABN0W426_9BACI</name>